<evidence type="ECO:0000256" key="9">
    <source>
        <dbReference type="SAM" id="MobiDB-lite"/>
    </source>
</evidence>
<evidence type="ECO:0000256" key="7">
    <source>
        <dbReference type="ARBA" id="ARBA00023128"/>
    </source>
</evidence>
<comment type="caution">
    <text evidence="11">The sequence shown here is derived from an EMBL/GenBank/DDBJ whole genome shotgun (WGS) entry which is preliminary data.</text>
</comment>
<dbReference type="OrthoDB" id="3264224at2759"/>
<keyword evidence="4 8" id="KW-0547">Nucleotide-binding</keyword>
<feature type="region of interest" description="Disordered" evidence="9">
    <location>
        <begin position="231"/>
        <end position="257"/>
    </location>
</feature>
<keyword evidence="6 8" id="KW-0067">ATP-binding</keyword>
<dbReference type="GO" id="GO:0010906">
    <property type="term" value="P:regulation of glucose metabolic process"/>
    <property type="evidence" value="ECO:0007669"/>
    <property type="project" value="TreeGrafter"/>
</dbReference>
<keyword evidence="12" id="KW-1185">Reference proteome</keyword>
<dbReference type="Gene3D" id="1.20.140.20">
    <property type="entry name" value="Alpha-ketoacid/pyruvate dehydrogenase kinase, N-terminal domain"/>
    <property type="match status" value="1"/>
</dbReference>
<dbReference type="Pfam" id="PF10436">
    <property type="entry name" value="BCDHK_Adom3"/>
    <property type="match status" value="1"/>
</dbReference>
<evidence type="ECO:0000256" key="6">
    <source>
        <dbReference type="ARBA" id="ARBA00022840"/>
    </source>
</evidence>
<comment type="subcellular location">
    <subcellularLocation>
        <location evidence="8">Mitochondrion matrix</location>
    </subcellularLocation>
</comment>
<evidence type="ECO:0000313" key="12">
    <source>
        <dbReference type="Proteomes" id="UP000651452"/>
    </source>
</evidence>
<sequence length="398" mass="43687">MLTSANFTLSILPARLAHRIQSLRNLPFIVVSNPHVSKIHANYIHSLSTLLPWAEHEITSLEDEIKFTEVMADLVQTHANTISILARGFLEARKYISPRDVTRFLDEHLRARIGTRLIAEQHLSLHFSSQPHAEIMHESDEAPGFIGVIDTKLKPARIVDHCANVVGEICELKYGVRPSIVINGEPDYTFAHVPAHLEYIMTELLKNAFRATIESGKEREPIEITIAPKDLHEEAGHHEDYNSRNSNLRNTNQGNTDIASQTFTGALTSSSPKSDAQILPLKHSTPGVTIRLRDRGGGISPENLGHIWDYSFTTFNEDQASSTLSGGGSGSGMDALNAMTGPGGDGAHSLAGLGYGLPLGRAYAEYFGGGIEVKSLWGWGTDVYLKLRGVGRVDQERE</sequence>
<dbReference type="SUPFAM" id="SSF69012">
    <property type="entry name" value="alpha-ketoacid dehydrogenase kinase, N-terminal domain"/>
    <property type="match status" value="1"/>
</dbReference>
<dbReference type="EC" id="2.7.11.-" evidence="8"/>
<dbReference type="SUPFAM" id="SSF55874">
    <property type="entry name" value="ATPase domain of HSP90 chaperone/DNA topoisomerase II/histidine kinase"/>
    <property type="match status" value="1"/>
</dbReference>
<feature type="compositionally biased region" description="Polar residues" evidence="9">
    <location>
        <begin position="243"/>
        <end position="257"/>
    </location>
</feature>
<keyword evidence="5 8" id="KW-0418">Kinase</keyword>
<proteinExistence type="inferred from homology"/>
<feature type="domain" description="Histidine kinase/HSP90-like ATPase" evidence="10">
    <location>
        <begin position="192"/>
        <end position="391"/>
    </location>
</feature>
<name>A0A8H7IY58_9PLEO</name>
<dbReference type="InterPro" id="IPR003594">
    <property type="entry name" value="HATPase_dom"/>
</dbReference>
<evidence type="ECO:0000256" key="4">
    <source>
        <dbReference type="ARBA" id="ARBA00022741"/>
    </source>
</evidence>
<protein>
    <recommendedName>
        <fullName evidence="8">Protein-serine/threonine kinase</fullName>
        <ecNumber evidence="8">2.7.11.-</ecNumber>
    </recommendedName>
</protein>
<dbReference type="GO" id="GO:0005524">
    <property type="term" value="F:ATP binding"/>
    <property type="evidence" value="ECO:0007669"/>
    <property type="project" value="UniProtKB-UniRule"/>
</dbReference>
<dbReference type="InterPro" id="IPR036784">
    <property type="entry name" value="AK/P_DHK_N_sf"/>
</dbReference>
<evidence type="ECO:0000256" key="1">
    <source>
        <dbReference type="ARBA" id="ARBA00006155"/>
    </source>
</evidence>
<dbReference type="AlphaFoldDB" id="A0A8H7IY58"/>
<keyword evidence="7 8" id="KW-0496">Mitochondrion</keyword>
<comment type="similarity">
    <text evidence="1 8">Belongs to the PDK/BCKDK protein kinase family.</text>
</comment>
<feature type="compositionally biased region" description="Basic and acidic residues" evidence="9">
    <location>
        <begin position="231"/>
        <end position="242"/>
    </location>
</feature>
<dbReference type="GO" id="GO:0004740">
    <property type="term" value="F:pyruvate dehydrogenase (acetyl-transferring) kinase activity"/>
    <property type="evidence" value="ECO:0007669"/>
    <property type="project" value="TreeGrafter"/>
</dbReference>
<dbReference type="EMBL" id="RZGK01000016">
    <property type="protein sequence ID" value="KAF9693283.1"/>
    <property type="molecule type" value="Genomic_DNA"/>
</dbReference>
<gene>
    <name evidence="11" type="ORF">EKO04_008664</name>
</gene>
<evidence type="ECO:0000313" key="11">
    <source>
        <dbReference type="EMBL" id="KAF9693283.1"/>
    </source>
</evidence>
<evidence type="ECO:0000256" key="8">
    <source>
        <dbReference type="RuleBase" id="RU366032"/>
    </source>
</evidence>
<evidence type="ECO:0000259" key="10">
    <source>
        <dbReference type="SMART" id="SM00387"/>
    </source>
</evidence>
<organism evidence="11 12">
    <name type="scientific">Ascochyta lentis</name>
    <dbReference type="NCBI Taxonomy" id="205686"/>
    <lineage>
        <taxon>Eukaryota</taxon>
        <taxon>Fungi</taxon>
        <taxon>Dikarya</taxon>
        <taxon>Ascomycota</taxon>
        <taxon>Pezizomycotina</taxon>
        <taxon>Dothideomycetes</taxon>
        <taxon>Pleosporomycetidae</taxon>
        <taxon>Pleosporales</taxon>
        <taxon>Pleosporineae</taxon>
        <taxon>Didymellaceae</taxon>
        <taxon>Ascochyta</taxon>
    </lineage>
</organism>
<dbReference type="GO" id="GO:0005759">
    <property type="term" value="C:mitochondrial matrix"/>
    <property type="evidence" value="ECO:0007669"/>
    <property type="project" value="UniProtKB-SubCell"/>
</dbReference>
<dbReference type="InterPro" id="IPR039028">
    <property type="entry name" value="BCKD/PDK"/>
</dbReference>
<dbReference type="PANTHER" id="PTHR11947">
    <property type="entry name" value="PYRUVATE DEHYDROGENASE KINASE"/>
    <property type="match status" value="1"/>
</dbReference>
<accession>A0A8H7IY58</accession>
<dbReference type="PANTHER" id="PTHR11947:SF20">
    <property type="entry name" value="[3-METHYL-2-OXOBUTANOATE DEHYDROGENASE [LIPOAMIDE]] KINASE, MITOCHONDRIAL"/>
    <property type="match status" value="1"/>
</dbReference>
<dbReference type="Proteomes" id="UP000651452">
    <property type="component" value="Unassembled WGS sequence"/>
</dbReference>
<keyword evidence="2" id="KW-0597">Phosphoprotein</keyword>
<reference evidence="11" key="2">
    <citation type="submission" date="2020-09" db="EMBL/GenBank/DDBJ databases">
        <title>Reference genome assembly for Australian Ascochyta lentis isolate Al4.</title>
        <authorList>
            <person name="Lee R.C."/>
            <person name="Farfan-Caceres L.M."/>
            <person name="Debler J.W."/>
            <person name="Williams A.H."/>
            <person name="Henares B.M."/>
        </authorList>
    </citation>
    <scope>NUCLEOTIDE SEQUENCE</scope>
    <source>
        <strain evidence="11">Al4</strain>
    </source>
</reference>
<keyword evidence="3 8" id="KW-0808">Transferase</keyword>
<dbReference type="InterPro" id="IPR018955">
    <property type="entry name" value="BCDHK/PDK_N"/>
</dbReference>
<evidence type="ECO:0000256" key="3">
    <source>
        <dbReference type="ARBA" id="ARBA00022679"/>
    </source>
</evidence>
<dbReference type="SMART" id="SM00387">
    <property type="entry name" value="HATPase_c"/>
    <property type="match status" value="1"/>
</dbReference>
<reference evidence="11" key="1">
    <citation type="submission" date="2018-12" db="EMBL/GenBank/DDBJ databases">
        <authorList>
            <person name="Syme R.A."/>
            <person name="Farfan-Caceres L."/>
            <person name="Lichtenzveig J."/>
        </authorList>
    </citation>
    <scope>NUCLEOTIDE SEQUENCE</scope>
    <source>
        <strain evidence="11">Al4</strain>
    </source>
</reference>
<evidence type="ECO:0000256" key="2">
    <source>
        <dbReference type="ARBA" id="ARBA00022553"/>
    </source>
</evidence>
<evidence type="ECO:0000256" key="5">
    <source>
        <dbReference type="ARBA" id="ARBA00022777"/>
    </source>
</evidence>
<dbReference type="InterPro" id="IPR036890">
    <property type="entry name" value="HATPase_C_sf"/>
</dbReference>
<dbReference type="Gene3D" id="3.30.565.10">
    <property type="entry name" value="Histidine kinase-like ATPase, C-terminal domain"/>
    <property type="match status" value="1"/>
</dbReference>